<dbReference type="RefSeq" id="WP_025608181.1">
    <property type="nucleotide sequence ID" value="NZ_CP021235.1"/>
</dbReference>
<dbReference type="PANTHER" id="PTHR32114:SF2">
    <property type="entry name" value="ABC TRANSPORTER ABCH.3"/>
    <property type="match status" value="1"/>
</dbReference>
<name>A0A1X9YUT2_9BACT</name>
<proteinExistence type="predicted"/>
<dbReference type="Gene3D" id="3.40.50.300">
    <property type="entry name" value="P-loop containing nucleotide triphosphate hydrolases"/>
    <property type="match status" value="1"/>
</dbReference>
<evidence type="ECO:0000313" key="3">
    <source>
        <dbReference type="Proteomes" id="UP000266292"/>
    </source>
</evidence>
<keyword evidence="3" id="KW-1185">Reference proteome</keyword>
<dbReference type="OrthoDB" id="853948at2"/>
<dbReference type="STRING" id="709015.GCA_000472485_02998"/>
<sequence>MKATIEYKRFFAYSESQNKYFNTEFNSGINLIHGKNTSGKSTLIQAILYTFGINDEKYKLDEVLKERVIFRLDFILKKDSPERITFIRDNEFIVVRREDKPIKKFIGISGDRSEEHKELKEYVGNLIGSSLHLESAGTYKPASIEAMFLPYYVAQDVGWVYRHKSFRGLDFIKNFKTDFFDYYLGIVNDFDRAEKHILETEKTKLESELKFLKEIEKSNDEFRLSRMKDERFISTSNEYIEKYKNNKAKLIKWEKEYLLACNKLAFLEERRRVLSRVKKALTKQQPLKNNCPTCNQPLPNTIEYIYDHLQDVNDTNKQLSEIGKQIAELKRLKGSINSLEDRINERKKLISEEYSTLTRYEVDGLTFNSWIDNKVNVQLSENALNKIGEISVKLDKKIEQLKAFKADEDIIEERKTKEYEFKRYFGSYLSELGVKEFDNDRFLLLYRIPAFPKQGVELLKTLLAYNFAFNKIIKKTENVHRLPFMMDAIFKEDIDDDNRGSILKFIYKNKPIDTQIIMTIADSKENKISAADYNETYLNNEAKLICINNTLERAFLSEYKNEYPEFLEETLSLLE</sequence>
<dbReference type="AlphaFoldDB" id="A0A1X9YUT2"/>
<dbReference type="EMBL" id="CP021235">
    <property type="protein sequence ID" value="ARS36592.1"/>
    <property type="molecule type" value="Genomic_DNA"/>
</dbReference>
<dbReference type="KEGG" id="pact:CA264_14840"/>
<evidence type="ECO:0000313" key="2">
    <source>
        <dbReference type="EMBL" id="ARS36592.1"/>
    </source>
</evidence>
<dbReference type="PANTHER" id="PTHR32114">
    <property type="entry name" value="ABC TRANSPORTER ABCH.3"/>
    <property type="match status" value="1"/>
</dbReference>
<gene>
    <name evidence="2" type="ORF">CA264_14840</name>
</gene>
<organism evidence="2 3">
    <name type="scientific">Pontibacter actiniarum</name>
    <dbReference type="NCBI Taxonomy" id="323450"/>
    <lineage>
        <taxon>Bacteria</taxon>
        <taxon>Pseudomonadati</taxon>
        <taxon>Bacteroidota</taxon>
        <taxon>Cytophagia</taxon>
        <taxon>Cytophagales</taxon>
        <taxon>Hymenobacteraceae</taxon>
        <taxon>Pontibacter</taxon>
    </lineage>
</organism>
<evidence type="ECO:0008006" key="4">
    <source>
        <dbReference type="Google" id="ProtNLM"/>
    </source>
</evidence>
<protein>
    <recommendedName>
        <fullName evidence="4">Rad50/SbcC-type AAA domain-containing protein</fullName>
    </recommendedName>
</protein>
<evidence type="ECO:0000256" key="1">
    <source>
        <dbReference type="SAM" id="Coils"/>
    </source>
</evidence>
<accession>A0A1X9YUT2</accession>
<feature type="coiled-coil region" evidence="1">
    <location>
        <begin position="312"/>
        <end position="349"/>
    </location>
</feature>
<dbReference type="SUPFAM" id="SSF52540">
    <property type="entry name" value="P-loop containing nucleoside triphosphate hydrolases"/>
    <property type="match status" value="1"/>
</dbReference>
<dbReference type="Proteomes" id="UP000266292">
    <property type="component" value="Chromosome"/>
</dbReference>
<dbReference type="InterPro" id="IPR027417">
    <property type="entry name" value="P-loop_NTPase"/>
</dbReference>
<reference evidence="3" key="1">
    <citation type="submission" date="2017-05" db="EMBL/GenBank/DDBJ databases">
        <authorList>
            <person name="Ray J."/>
            <person name="Price M."/>
            <person name="Deutschbauer A."/>
        </authorList>
    </citation>
    <scope>NUCLEOTIDE SEQUENCE [LARGE SCALE GENOMIC DNA]</scope>
    <source>
        <strain evidence="3">DSM 19842</strain>
    </source>
</reference>
<keyword evidence="1" id="KW-0175">Coiled coil</keyword>